<organism evidence="2 3">
    <name type="scientific">Trichoderma arundinaceum</name>
    <dbReference type="NCBI Taxonomy" id="490622"/>
    <lineage>
        <taxon>Eukaryota</taxon>
        <taxon>Fungi</taxon>
        <taxon>Dikarya</taxon>
        <taxon>Ascomycota</taxon>
        <taxon>Pezizomycotina</taxon>
        <taxon>Sordariomycetes</taxon>
        <taxon>Hypocreomycetidae</taxon>
        <taxon>Hypocreales</taxon>
        <taxon>Hypocreaceae</taxon>
        <taxon>Trichoderma</taxon>
    </lineage>
</organism>
<dbReference type="Proteomes" id="UP000266272">
    <property type="component" value="Unassembled WGS sequence"/>
</dbReference>
<evidence type="ECO:0000313" key="2">
    <source>
        <dbReference type="EMBL" id="RFU75690.1"/>
    </source>
</evidence>
<protein>
    <submittedName>
        <fullName evidence="2">Uncharacterized protein</fullName>
    </submittedName>
</protein>
<feature type="non-terminal residue" evidence="2">
    <location>
        <position position="1"/>
    </location>
</feature>
<evidence type="ECO:0000313" key="3">
    <source>
        <dbReference type="Proteomes" id="UP000266272"/>
    </source>
</evidence>
<accession>A0A395NI26</accession>
<gene>
    <name evidence="2" type="ORF">TARUN_6546</name>
</gene>
<dbReference type="AlphaFoldDB" id="A0A395NI26"/>
<sequence length="88" mass="9598">TLGSTPVTLAVVCTSGSTTTTSSSSSWSSSFPPSGTTSTSSFSPISFQWPSRDTSQRVISPPYHARSELIYLDREWRRLNNEPAIQNL</sequence>
<dbReference type="EMBL" id="PXOA01000415">
    <property type="protein sequence ID" value="RFU75690.1"/>
    <property type="molecule type" value="Genomic_DNA"/>
</dbReference>
<name>A0A395NI26_TRIAR</name>
<evidence type="ECO:0000256" key="1">
    <source>
        <dbReference type="SAM" id="MobiDB-lite"/>
    </source>
</evidence>
<reference evidence="2 3" key="1">
    <citation type="journal article" date="2018" name="PLoS Pathog.">
        <title>Evolution of structural diversity of trichothecenes, a family of toxins produced by plant pathogenic and entomopathogenic fungi.</title>
        <authorList>
            <person name="Proctor R.H."/>
            <person name="McCormick S.P."/>
            <person name="Kim H.S."/>
            <person name="Cardoza R.E."/>
            <person name="Stanley A.M."/>
            <person name="Lindo L."/>
            <person name="Kelly A."/>
            <person name="Brown D.W."/>
            <person name="Lee T."/>
            <person name="Vaughan M.M."/>
            <person name="Alexander N.J."/>
            <person name="Busman M."/>
            <person name="Gutierrez S."/>
        </authorList>
    </citation>
    <scope>NUCLEOTIDE SEQUENCE [LARGE SCALE GENOMIC DNA]</scope>
    <source>
        <strain evidence="2 3">IBT 40837</strain>
    </source>
</reference>
<proteinExistence type="predicted"/>
<comment type="caution">
    <text evidence="2">The sequence shown here is derived from an EMBL/GenBank/DDBJ whole genome shotgun (WGS) entry which is preliminary data.</text>
</comment>
<keyword evidence="3" id="KW-1185">Reference proteome</keyword>
<feature type="region of interest" description="Disordered" evidence="1">
    <location>
        <begin position="16"/>
        <end position="43"/>
    </location>
</feature>